<gene>
    <name evidence="2" type="ORF">MNBD_ACTINO02-517</name>
</gene>
<proteinExistence type="predicted"/>
<dbReference type="AlphaFoldDB" id="A0A3B0S3Q9"/>
<keyword evidence="1" id="KW-0812">Transmembrane</keyword>
<name>A0A3B0S3Q9_9ZZZZ</name>
<feature type="transmembrane region" description="Helical" evidence="1">
    <location>
        <begin position="6"/>
        <end position="23"/>
    </location>
</feature>
<sequence>MMTKPILSRVLLAGFAALAFLFIQ</sequence>
<feature type="non-terminal residue" evidence="2">
    <location>
        <position position="24"/>
    </location>
</feature>
<organism evidence="2">
    <name type="scientific">hydrothermal vent metagenome</name>
    <dbReference type="NCBI Taxonomy" id="652676"/>
    <lineage>
        <taxon>unclassified sequences</taxon>
        <taxon>metagenomes</taxon>
        <taxon>ecological metagenomes</taxon>
    </lineage>
</organism>
<keyword evidence="1" id="KW-0472">Membrane</keyword>
<protein>
    <submittedName>
        <fullName evidence="2">Uncharacterized protein</fullName>
    </submittedName>
</protein>
<keyword evidence="1" id="KW-1133">Transmembrane helix</keyword>
<dbReference type="EMBL" id="UOEK01000197">
    <property type="protein sequence ID" value="VAW00915.1"/>
    <property type="molecule type" value="Genomic_DNA"/>
</dbReference>
<reference evidence="2" key="1">
    <citation type="submission" date="2018-06" db="EMBL/GenBank/DDBJ databases">
        <authorList>
            <person name="Zhirakovskaya E."/>
        </authorList>
    </citation>
    <scope>NUCLEOTIDE SEQUENCE</scope>
</reference>
<evidence type="ECO:0000313" key="2">
    <source>
        <dbReference type="EMBL" id="VAW00915.1"/>
    </source>
</evidence>
<accession>A0A3B0S3Q9</accession>
<evidence type="ECO:0000256" key="1">
    <source>
        <dbReference type="SAM" id="Phobius"/>
    </source>
</evidence>